<dbReference type="Gene3D" id="2.40.70.10">
    <property type="entry name" value="Acid Proteases"/>
    <property type="match status" value="1"/>
</dbReference>
<name>A0A9D4GKL7_DREPO</name>
<comment type="caution">
    <text evidence="2">The sequence shown here is derived from an EMBL/GenBank/DDBJ whole genome shotgun (WGS) entry which is preliminary data.</text>
</comment>
<sequence>MGDAMNMMKIYSHVQLACAAAPMDSQNGGREESRCVHEVRRAPSPGTVSGSAVDKFTQVVDRILGSVERLSNSCGSQDDDSRVRQPVQVFRSDGGERLYGEYAAESSNEDGIQSLGFNKQRQVRCPGGTGCGGPRGHRNQHAYEIRKSWGSGPNAYHGSAGNRQNNGYRSVYPNSNVRPEGSKRGRYGSTWGEYPVMARRGISCLFGDLEHFRCGCRVGAGSVANSESIPLSVTEAAEQQSRPEEGRVNQLGSAAQFCLKVQVGDVMVDAVIDSAAEVSLISDRVYKAMKQPPPKQRDVKLLMTGRDASMQGFVIGPVKLKIGNYCYQQHLNVAPTDVDMLLGFDILMNPGRAIINMAEATIIFDGQVLSLEGGSLQHTDHVHDAVPFVLPTASEVVRDPQMVTDESTERDHGGSSYVGTFRVQRVAVQSGVRATPTAGHADPAGVTAEDSREKASSCGVTAADRRKRASGYGVTSEDRSGYRVSTSKLKLPTVQEVVRHIGVCTDMCTVRGNGETGGVGDGEATALALPSALALACKCLSFRSTPNINIFNVPSRIAFIFCILVYHHDPNL</sequence>
<evidence type="ECO:0000256" key="1">
    <source>
        <dbReference type="SAM" id="MobiDB-lite"/>
    </source>
</evidence>
<feature type="compositionally biased region" description="Polar residues" evidence="1">
    <location>
        <begin position="161"/>
        <end position="177"/>
    </location>
</feature>
<protein>
    <recommendedName>
        <fullName evidence="4">Peptidase A2 domain-containing protein</fullName>
    </recommendedName>
</protein>
<dbReference type="SUPFAM" id="SSF50630">
    <property type="entry name" value="Acid proteases"/>
    <property type="match status" value="1"/>
</dbReference>
<dbReference type="CDD" id="cd00303">
    <property type="entry name" value="retropepsin_like"/>
    <property type="match status" value="1"/>
</dbReference>
<evidence type="ECO:0000313" key="3">
    <source>
        <dbReference type="Proteomes" id="UP000828390"/>
    </source>
</evidence>
<accession>A0A9D4GKL7</accession>
<dbReference type="Proteomes" id="UP000828390">
    <property type="component" value="Unassembled WGS sequence"/>
</dbReference>
<reference evidence="2" key="1">
    <citation type="journal article" date="2019" name="bioRxiv">
        <title>The Genome of the Zebra Mussel, Dreissena polymorpha: A Resource for Invasive Species Research.</title>
        <authorList>
            <person name="McCartney M.A."/>
            <person name="Auch B."/>
            <person name="Kono T."/>
            <person name="Mallez S."/>
            <person name="Zhang Y."/>
            <person name="Obille A."/>
            <person name="Becker A."/>
            <person name="Abrahante J.E."/>
            <person name="Garbe J."/>
            <person name="Badalamenti J.P."/>
            <person name="Herman A."/>
            <person name="Mangelson H."/>
            <person name="Liachko I."/>
            <person name="Sullivan S."/>
            <person name="Sone E.D."/>
            <person name="Koren S."/>
            <person name="Silverstein K.A.T."/>
            <person name="Beckman K.B."/>
            <person name="Gohl D.M."/>
        </authorList>
    </citation>
    <scope>NUCLEOTIDE SEQUENCE</scope>
    <source>
        <strain evidence="2">Duluth1</strain>
        <tissue evidence="2">Whole animal</tissue>
    </source>
</reference>
<reference evidence="2" key="2">
    <citation type="submission" date="2020-11" db="EMBL/GenBank/DDBJ databases">
        <authorList>
            <person name="McCartney M.A."/>
            <person name="Auch B."/>
            <person name="Kono T."/>
            <person name="Mallez S."/>
            <person name="Becker A."/>
            <person name="Gohl D.M."/>
            <person name="Silverstein K.A.T."/>
            <person name="Koren S."/>
            <person name="Bechman K.B."/>
            <person name="Herman A."/>
            <person name="Abrahante J.E."/>
            <person name="Garbe J."/>
        </authorList>
    </citation>
    <scope>NUCLEOTIDE SEQUENCE</scope>
    <source>
        <strain evidence="2">Duluth1</strain>
        <tissue evidence="2">Whole animal</tissue>
    </source>
</reference>
<feature type="region of interest" description="Disordered" evidence="1">
    <location>
        <begin position="433"/>
        <end position="457"/>
    </location>
</feature>
<feature type="region of interest" description="Disordered" evidence="1">
    <location>
        <begin position="150"/>
        <end position="186"/>
    </location>
</feature>
<dbReference type="EMBL" id="JAIWYP010000005">
    <property type="protein sequence ID" value="KAH3818785.1"/>
    <property type="molecule type" value="Genomic_DNA"/>
</dbReference>
<dbReference type="InterPro" id="IPR021109">
    <property type="entry name" value="Peptidase_aspartic_dom_sf"/>
</dbReference>
<dbReference type="AlphaFoldDB" id="A0A9D4GKL7"/>
<evidence type="ECO:0008006" key="4">
    <source>
        <dbReference type="Google" id="ProtNLM"/>
    </source>
</evidence>
<organism evidence="2 3">
    <name type="scientific">Dreissena polymorpha</name>
    <name type="common">Zebra mussel</name>
    <name type="synonym">Mytilus polymorpha</name>
    <dbReference type="NCBI Taxonomy" id="45954"/>
    <lineage>
        <taxon>Eukaryota</taxon>
        <taxon>Metazoa</taxon>
        <taxon>Spiralia</taxon>
        <taxon>Lophotrochozoa</taxon>
        <taxon>Mollusca</taxon>
        <taxon>Bivalvia</taxon>
        <taxon>Autobranchia</taxon>
        <taxon>Heteroconchia</taxon>
        <taxon>Euheterodonta</taxon>
        <taxon>Imparidentia</taxon>
        <taxon>Neoheterodontei</taxon>
        <taxon>Myida</taxon>
        <taxon>Dreissenoidea</taxon>
        <taxon>Dreissenidae</taxon>
        <taxon>Dreissena</taxon>
    </lineage>
</organism>
<proteinExistence type="predicted"/>
<gene>
    <name evidence="2" type="ORF">DPMN_120511</name>
</gene>
<keyword evidence="3" id="KW-1185">Reference proteome</keyword>
<evidence type="ECO:0000313" key="2">
    <source>
        <dbReference type="EMBL" id="KAH3818785.1"/>
    </source>
</evidence>